<dbReference type="EMBL" id="CP000822">
    <property type="protein sequence ID" value="ABV15345.1"/>
    <property type="molecule type" value="Genomic_DNA"/>
</dbReference>
<keyword evidence="2" id="KW-1185">Reference proteome</keyword>
<proteinExistence type="predicted"/>
<dbReference type="Proteomes" id="UP000008148">
    <property type="component" value="Chromosome"/>
</dbReference>
<gene>
    <name evidence="1" type="ordered locus">CKO_04288</name>
</gene>
<evidence type="ECO:0000313" key="1">
    <source>
        <dbReference type="EMBL" id="ABV15345.1"/>
    </source>
</evidence>
<sequence>MALRLPGLRSGNAVKAFTPPSGILECTDEHYQSPGLCRTLSTSRW</sequence>
<evidence type="ECO:0000313" key="2">
    <source>
        <dbReference type="Proteomes" id="UP000008148"/>
    </source>
</evidence>
<reference evidence="1 2" key="1">
    <citation type="submission" date="2007-08" db="EMBL/GenBank/DDBJ databases">
        <authorList>
            <consortium name="The Citrobacter koseri Genome Sequencing Project"/>
            <person name="McClelland M."/>
            <person name="Sanderson E.K."/>
            <person name="Porwollik S."/>
            <person name="Spieth J."/>
            <person name="Clifton W.S."/>
            <person name="Latreille P."/>
            <person name="Courtney L."/>
            <person name="Wang C."/>
            <person name="Pepin K."/>
            <person name="Bhonagiri V."/>
            <person name="Nash W."/>
            <person name="Johnson M."/>
            <person name="Thiruvilangam P."/>
            <person name="Wilson R."/>
        </authorList>
    </citation>
    <scope>NUCLEOTIDE SEQUENCE [LARGE SCALE GENOMIC DNA]</scope>
    <source>
        <strain evidence="2">ATCC BAA-895 / CDC 4225-83 / SGSC4696</strain>
    </source>
</reference>
<dbReference type="AlphaFoldDB" id="A8APD2"/>
<dbReference type="STRING" id="290338.CKO_04288"/>
<organism evidence="1 2">
    <name type="scientific">Citrobacter koseri (strain ATCC BAA-895 / CDC 4225-83 / SGSC4696)</name>
    <dbReference type="NCBI Taxonomy" id="290338"/>
    <lineage>
        <taxon>Bacteria</taxon>
        <taxon>Pseudomonadati</taxon>
        <taxon>Pseudomonadota</taxon>
        <taxon>Gammaproteobacteria</taxon>
        <taxon>Enterobacterales</taxon>
        <taxon>Enterobacteriaceae</taxon>
        <taxon>Citrobacter</taxon>
    </lineage>
</organism>
<dbReference type="HOGENOM" id="CLU_3197819_0_0_6"/>
<dbReference type="KEGG" id="cko:CKO_04288"/>
<protein>
    <submittedName>
        <fullName evidence="1">Uncharacterized protein</fullName>
    </submittedName>
</protein>
<name>A8APD2_CITK8</name>
<accession>A8APD2</accession>